<dbReference type="Proteomes" id="UP000501600">
    <property type="component" value="Chromosome"/>
</dbReference>
<name>A0A6H2DIH5_9SPHN</name>
<dbReference type="AlphaFoldDB" id="A0A6H2DIH5"/>
<keyword evidence="1" id="KW-1133">Transmembrane helix</keyword>
<keyword evidence="3" id="KW-1185">Reference proteome</keyword>
<reference evidence="2 3" key="1">
    <citation type="submission" date="2020-04" db="EMBL/GenBank/DDBJ databases">
        <title>Genome sequence for Sphingorhabdus sp. strain M1.</title>
        <authorList>
            <person name="Park S.-J."/>
        </authorList>
    </citation>
    <scope>NUCLEOTIDE SEQUENCE [LARGE SCALE GENOMIC DNA]</scope>
    <source>
        <strain evidence="2 3">JK6</strain>
    </source>
</reference>
<organism evidence="2 3">
    <name type="scientific">Parasphingorhabdus halotolerans</name>
    <dbReference type="NCBI Taxonomy" id="2725558"/>
    <lineage>
        <taxon>Bacteria</taxon>
        <taxon>Pseudomonadati</taxon>
        <taxon>Pseudomonadota</taxon>
        <taxon>Alphaproteobacteria</taxon>
        <taxon>Sphingomonadales</taxon>
        <taxon>Sphingomonadaceae</taxon>
        <taxon>Parasphingorhabdus</taxon>
    </lineage>
</organism>
<evidence type="ECO:0000256" key="1">
    <source>
        <dbReference type="SAM" id="Phobius"/>
    </source>
</evidence>
<dbReference type="RefSeq" id="WP_168818034.1">
    <property type="nucleotide sequence ID" value="NZ_CP051217.1"/>
</dbReference>
<dbReference type="InterPro" id="IPR007060">
    <property type="entry name" value="FtsL/DivIC"/>
</dbReference>
<protein>
    <submittedName>
        <fullName evidence="2">Septum formation initiator family protein</fullName>
    </submittedName>
</protein>
<feature type="transmembrane region" description="Helical" evidence="1">
    <location>
        <begin position="20"/>
        <end position="41"/>
    </location>
</feature>
<keyword evidence="1" id="KW-0472">Membrane</keyword>
<keyword evidence="1" id="KW-0812">Transmembrane</keyword>
<proteinExistence type="predicted"/>
<evidence type="ECO:0000313" key="3">
    <source>
        <dbReference type="Proteomes" id="UP000501600"/>
    </source>
</evidence>
<sequence>MAQKEKIAGLVRSAIGPGSALLTLLLIAGYAVLGPTGILAWGDYQNTLESRQMQLAQLQVERDALRNRVNLLDPRGADPDLIGELLRKNVNVVHPDEIIVPLK</sequence>
<dbReference type="EMBL" id="CP051217">
    <property type="protein sequence ID" value="QJB68190.1"/>
    <property type="molecule type" value="Genomic_DNA"/>
</dbReference>
<gene>
    <name evidence="2" type="ORF">HF685_01790</name>
</gene>
<evidence type="ECO:0000313" key="2">
    <source>
        <dbReference type="EMBL" id="QJB68190.1"/>
    </source>
</evidence>
<accession>A0A6H2DIH5</accession>
<dbReference type="KEGG" id="phao:HF685_01790"/>
<dbReference type="Pfam" id="PF04977">
    <property type="entry name" value="DivIC"/>
    <property type="match status" value="1"/>
</dbReference>